<accession>A0ABW4X7Q4</accession>
<evidence type="ECO:0000313" key="2">
    <source>
        <dbReference type="Proteomes" id="UP001597402"/>
    </source>
</evidence>
<name>A0ABW4X7Q4_9ACTN</name>
<organism evidence="1 2">
    <name type="scientific">Blastococcus deserti</name>
    <dbReference type="NCBI Taxonomy" id="2259033"/>
    <lineage>
        <taxon>Bacteria</taxon>
        <taxon>Bacillati</taxon>
        <taxon>Actinomycetota</taxon>
        <taxon>Actinomycetes</taxon>
        <taxon>Geodermatophilales</taxon>
        <taxon>Geodermatophilaceae</taxon>
        <taxon>Blastococcus</taxon>
    </lineage>
</organism>
<gene>
    <name evidence="1" type="ORF">ACFSHS_06065</name>
</gene>
<reference evidence="2" key="1">
    <citation type="journal article" date="2019" name="Int. J. Syst. Evol. Microbiol.">
        <title>The Global Catalogue of Microorganisms (GCM) 10K type strain sequencing project: providing services to taxonomists for standard genome sequencing and annotation.</title>
        <authorList>
            <consortium name="The Broad Institute Genomics Platform"/>
            <consortium name="The Broad Institute Genome Sequencing Center for Infectious Disease"/>
            <person name="Wu L."/>
            <person name="Ma J."/>
        </authorList>
    </citation>
    <scope>NUCLEOTIDE SEQUENCE [LARGE SCALE GENOMIC DNA]</scope>
    <source>
        <strain evidence="2">JCM 3338</strain>
    </source>
</reference>
<comment type="caution">
    <text evidence="1">The sequence shown here is derived from an EMBL/GenBank/DDBJ whole genome shotgun (WGS) entry which is preliminary data.</text>
</comment>
<protein>
    <submittedName>
        <fullName evidence="1">Uncharacterized protein</fullName>
    </submittedName>
</protein>
<evidence type="ECO:0000313" key="1">
    <source>
        <dbReference type="EMBL" id="MFD2091137.1"/>
    </source>
</evidence>
<dbReference type="EMBL" id="JBHUHP010000004">
    <property type="protein sequence ID" value="MFD2091137.1"/>
    <property type="molecule type" value="Genomic_DNA"/>
</dbReference>
<dbReference type="RefSeq" id="WP_376873087.1">
    <property type="nucleotide sequence ID" value="NZ_JBHUHP010000004.1"/>
</dbReference>
<keyword evidence="2" id="KW-1185">Reference proteome</keyword>
<dbReference type="Proteomes" id="UP001597402">
    <property type="component" value="Unassembled WGS sequence"/>
</dbReference>
<sequence>MLPDGLHIGLAAWIAARREGDGFPAWPALPLETRLVDLEALQTVHDLARAAEFARMVNFLPQKGAYADPFGGTQPLWGLHRDLLGRMVFAVRAWTAAEDEQWRAARRILWEEGPDGSPRMTSAFRLYDELRLAYQQLVEAGAGAAELTVAHAAWTATGHKLEVEAALATINRLARRSSLPQAENERLSLEPDRLPATTDGSYAVTTFSPVSAVRVETWLTAEATLDELEAAVGDAQPRAKWTAWRSVRTGAVRFRYAVLDLHRAWFTGTLYRADDWRLGDGSVAAAGDGAGGQIPAYVRSVYLVSLEEVRTGPKPPLPDPRPPPFPRFPVVVDRVRPRPGLHAPAESRLSLSEAPRAGVMVSASPPAPADVSVMPVHPVALAASTRAPDLEWHAAPLGRLRVATVADFSQRLTIATTLIAVQESSSAPSTGPVPPTAPVFVVGFGCVPLPASPQPNPAYQWTLP</sequence>
<proteinExistence type="predicted"/>